<dbReference type="AlphaFoldDB" id="A0A7S6WN03"/>
<dbReference type="NCBIfam" id="NF033788">
    <property type="entry name" value="HTH_metalloreg"/>
    <property type="match status" value="1"/>
</dbReference>
<gene>
    <name evidence="5" type="ORF">IFE08_09875</name>
</gene>
<keyword evidence="1" id="KW-0805">Transcription regulation</keyword>
<reference evidence="5 6" key="1">
    <citation type="submission" date="2020-09" db="EMBL/GenBank/DDBJ databases">
        <title>Characterization of Treponema spp. from bovine digital dermatitis in Korea.</title>
        <authorList>
            <person name="Espiritu H.M."/>
            <person name="Cho Y.I."/>
            <person name="Mamuad L."/>
        </authorList>
    </citation>
    <scope>NUCLEOTIDE SEQUENCE [LARGE SCALE GENOMIC DNA]</scope>
    <source>
        <strain evidence="5 6">KS1</strain>
    </source>
</reference>
<dbReference type="InterPro" id="IPR036390">
    <property type="entry name" value="WH_DNA-bd_sf"/>
</dbReference>
<protein>
    <submittedName>
        <fullName evidence="5">Helix-turn-helix transcriptional regulator</fullName>
    </submittedName>
</protein>
<evidence type="ECO:0000313" key="5">
    <source>
        <dbReference type="EMBL" id="QOW60143.1"/>
    </source>
</evidence>
<organism evidence="5 6">
    <name type="scientific">Treponema pedis</name>
    <dbReference type="NCBI Taxonomy" id="409322"/>
    <lineage>
        <taxon>Bacteria</taxon>
        <taxon>Pseudomonadati</taxon>
        <taxon>Spirochaetota</taxon>
        <taxon>Spirochaetia</taxon>
        <taxon>Spirochaetales</taxon>
        <taxon>Treponemataceae</taxon>
        <taxon>Treponema</taxon>
    </lineage>
</organism>
<dbReference type="EMBL" id="CP061839">
    <property type="protein sequence ID" value="QOW60143.1"/>
    <property type="molecule type" value="Genomic_DNA"/>
</dbReference>
<keyword evidence="2" id="KW-0238">DNA-binding</keyword>
<dbReference type="SUPFAM" id="SSF46785">
    <property type="entry name" value="Winged helix' DNA-binding domain"/>
    <property type="match status" value="1"/>
</dbReference>
<dbReference type="GO" id="GO:0003677">
    <property type="term" value="F:DNA binding"/>
    <property type="evidence" value="ECO:0007669"/>
    <property type="project" value="UniProtKB-KW"/>
</dbReference>
<dbReference type="PANTHER" id="PTHR43132">
    <property type="entry name" value="ARSENICAL RESISTANCE OPERON REPRESSOR ARSR-RELATED"/>
    <property type="match status" value="1"/>
</dbReference>
<dbReference type="InterPro" id="IPR011991">
    <property type="entry name" value="ArsR-like_HTH"/>
</dbReference>
<feature type="domain" description="HTH arsR-type" evidence="4">
    <location>
        <begin position="56"/>
        <end position="150"/>
    </location>
</feature>
<dbReference type="CDD" id="cd00090">
    <property type="entry name" value="HTH_ARSR"/>
    <property type="match status" value="1"/>
</dbReference>
<dbReference type="Gene3D" id="1.10.10.10">
    <property type="entry name" value="Winged helix-like DNA-binding domain superfamily/Winged helix DNA-binding domain"/>
    <property type="match status" value="1"/>
</dbReference>
<dbReference type="PROSITE" id="PS50987">
    <property type="entry name" value="HTH_ARSR_2"/>
    <property type="match status" value="1"/>
</dbReference>
<dbReference type="InterPro" id="IPR036388">
    <property type="entry name" value="WH-like_DNA-bd_sf"/>
</dbReference>
<evidence type="ECO:0000313" key="6">
    <source>
        <dbReference type="Proteomes" id="UP000593915"/>
    </source>
</evidence>
<dbReference type="PRINTS" id="PR00778">
    <property type="entry name" value="HTHARSR"/>
</dbReference>
<dbReference type="GO" id="GO:0003700">
    <property type="term" value="F:DNA-binding transcription factor activity"/>
    <property type="evidence" value="ECO:0007669"/>
    <property type="project" value="InterPro"/>
</dbReference>
<proteinExistence type="predicted"/>
<dbReference type="SMART" id="SM00418">
    <property type="entry name" value="HTH_ARSR"/>
    <property type="match status" value="1"/>
</dbReference>
<dbReference type="Pfam" id="PF01022">
    <property type="entry name" value="HTH_5"/>
    <property type="match status" value="1"/>
</dbReference>
<dbReference type="PANTHER" id="PTHR43132:SF6">
    <property type="entry name" value="HTH-TYPE TRANSCRIPTIONAL REPRESSOR CZRA"/>
    <property type="match status" value="1"/>
</dbReference>
<sequence>MKEIVINGDKRNRVKTVLEGLESGNSPTSISAGIQEDDFTEGFNPESVAHAKRKMPDEETMSDLSDFFKNFGDSTRIKIVSALISGELCVADIAEVLEMSVSAISHQLRILRQAKIVRARRNGKQMYYSIDDEHVAILYSLGLEHIREGR</sequence>
<evidence type="ECO:0000256" key="1">
    <source>
        <dbReference type="ARBA" id="ARBA00023015"/>
    </source>
</evidence>
<name>A0A7S6WN03_9SPIR</name>
<evidence type="ECO:0000256" key="2">
    <source>
        <dbReference type="ARBA" id="ARBA00023125"/>
    </source>
</evidence>
<evidence type="ECO:0000259" key="4">
    <source>
        <dbReference type="PROSITE" id="PS50987"/>
    </source>
</evidence>
<keyword evidence="3" id="KW-0804">Transcription</keyword>
<accession>A0A7S6WN03</accession>
<dbReference type="InterPro" id="IPR051011">
    <property type="entry name" value="Metal_resp_trans_reg"/>
</dbReference>
<dbReference type="Proteomes" id="UP000593915">
    <property type="component" value="Chromosome"/>
</dbReference>
<evidence type="ECO:0000256" key="3">
    <source>
        <dbReference type="ARBA" id="ARBA00023163"/>
    </source>
</evidence>
<dbReference type="PROSITE" id="PS00846">
    <property type="entry name" value="HTH_ARSR_1"/>
    <property type="match status" value="1"/>
</dbReference>
<dbReference type="InterPro" id="IPR001845">
    <property type="entry name" value="HTH_ArsR_DNA-bd_dom"/>
</dbReference>
<dbReference type="InterPro" id="IPR018334">
    <property type="entry name" value="ArsR_HTH"/>
</dbReference>